<evidence type="ECO:0000313" key="2">
    <source>
        <dbReference type="Proteomes" id="UP000246145"/>
    </source>
</evidence>
<keyword evidence="2" id="KW-1185">Reference proteome</keyword>
<gene>
    <name evidence="1" type="ORF">C7440_1055</name>
</gene>
<protein>
    <recommendedName>
        <fullName evidence="3">Major capsid protein</fullName>
    </recommendedName>
</protein>
<reference evidence="1 2" key="1">
    <citation type="submission" date="2018-04" db="EMBL/GenBank/DDBJ databases">
        <title>Genomic Encyclopedia of Type Strains, Phase IV (KMG-IV): sequencing the most valuable type-strain genomes for metagenomic binning, comparative biology and taxonomic classification.</title>
        <authorList>
            <person name="Goeker M."/>
        </authorList>
    </citation>
    <scope>NUCLEOTIDE SEQUENCE [LARGE SCALE GENOMIC DNA]</scope>
    <source>
        <strain evidence="1 2">DSM 10065</strain>
    </source>
</reference>
<accession>A0A2U1CS43</accession>
<sequence>MGTNTTTNSNLIIYNDLAQTAYLERLQDILAVFNQSSGGAIVLRNENIEGDLRKRAFYKIGGSLEHRDVNSETPVSGKPIGAGEMVGVKTPWKYGPYQTTEEAFKRRARSVEEFSMLVGQDMADAVLDYYIQAAFAGLGAAIGGNANMVASGSFAVDHKKVLTKGMRKFGDRFNRIAVFGMDSNTYFDLVDDSIDQKIFEEAGVVVYGGGPGTMGKPVLVSDKIPADKIFGLQAGAVTITESQVPGVRSYDINSEENLAIGFRAEGTFNVDLLGYSWKDTAGVNPNMATVGASANWEKYATSDKATAGVIINLPSSGSGSASASGSASGSGSGV</sequence>
<dbReference type="Proteomes" id="UP000246145">
    <property type="component" value="Unassembled WGS sequence"/>
</dbReference>
<dbReference type="Pfam" id="PF20036">
    <property type="entry name" value="Gp13-like"/>
    <property type="match status" value="1"/>
</dbReference>
<dbReference type="EMBL" id="QEKO01000001">
    <property type="protein sequence ID" value="PVY68644.1"/>
    <property type="molecule type" value="Genomic_DNA"/>
</dbReference>
<dbReference type="OrthoDB" id="8421149at2"/>
<proteinExistence type="predicted"/>
<comment type="caution">
    <text evidence="1">The sequence shown here is derived from an EMBL/GenBank/DDBJ whole genome shotgun (WGS) entry which is preliminary data.</text>
</comment>
<dbReference type="RefSeq" id="WP_116517704.1">
    <property type="nucleotide sequence ID" value="NZ_JACCEX010000001.1"/>
</dbReference>
<evidence type="ECO:0008006" key="3">
    <source>
        <dbReference type="Google" id="ProtNLM"/>
    </source>
</evidence>
<dbReference type="AlphaFoldDB" id="A0A2U1CS43"/>
<organism evidence="1 2">
    <name type="scientific">Pusillimonas noertemannii</name>
    <dbReference type="NCBI Taxonomy" id="305977"/>
    <lineage>
        <taxon>Bacteria</taxon>
        <taxon>Pseudomonadati</taxon>
        <taxon>Pseudomonadota</taxon>
        <taxon>Betaproteobacteria</taxon>
        <taxon>Burkholderiales</taxon>
        <taxon>Alcaligenaceae</taxon>
        <taxon>Pusillimonas</taxon>
    </lineage>
</organism>
<name>A0A2U1CS43_9BURK</name>
<evidence type="ECO:0000313" key="1">
    <source>
        <dbReference type="EMBL" id="PVY68644.1"/>
    </source>
</evidence>
<dbReference type="InterPro" id="IPR045404">
    <property type="entry name" value="Gp13-like"/>
</dbReference>
<dbReference type="SUPFAM" id="SSF56563">
    <property type="entry name" value="Major capsid protein gp5"/>
    <property type="match status" value="1"/>
</dbReference>